<feature type="compositionally biased region" description="Basic and acidic residues" evidence="1">
    <location>
        <begin position="140"/>
        <end position="150"/>
    </location>
</feature>
<feature type="region of interest" description="Disordered" evidence="1">
    <location>
        <begin position="140"/>
        <end position="177"/>
    </location>
</feature>
<dbReference type="Proteomes" id="UP000221165">
    <property type="component" value="Unassembled WGS sequence"/>
</dbReference>
<gene>
    <name evidence="2" type="ORF">CSUI_011000</name>
</gene>
<feature type="non-terminal residue" evidence="2">
    <location>
        <position position="177"/>
    </location>
</feature>
<proteinExistence type="predicted"/>
<reference evidence="2 3" key="1">
    <citation type="journal article" date="2017" name="Int. J. Parasitol.">
        <title>The genome of the protozoan parasite Cystoisospora suis and a reverse vaccinology approach to identify vaccine candidates.</title>
        <authorList>
            <person name="Palmieri N."/>
            <person name="Shrestha A."/>
            <person name="Ruttkowski B."/>
            <person name="Beck T."/>
            <person name="Vogl C."/>
            <person name="Tomley F."/>
            <person name="Blake D.P."/>
            <person name="Joachim A."/>
        </authorList>
    </citation>
    <scope>NUCLEOTIDE SEQUENCE [LARGE SCALE GENOMIC DNA]</scope>
    <source>
        <strain evidence="2 3">Wien I</strain>
    </source>
</reference>
<evidence type="ECO:0000256" key="1">
    <source>
        <dbReference type="SAM" id="MobiDB-lite"/>
    </source>
</evidence>
<name>A0A2C6KD95_9APIC</name>
<evidence type="ECO:0000313" key="2">
    <source>
        <dbReference type="EMBL" id="PHJ15189.1"/>
    </source>
</evidence>
<evidence type="ECO:0000313" key="3">
    <source>
        <dbReference type="Proteomes" id="UP000221165"/>
    </source>
</evidence>
<dbReference type="EMBL" id="MIGC01009191">
    <property type="protein sequence ID" value="PHJ15189.1"/>
    <property type="molecule type" value="Genomic_DNA"/>
</dbReference>
<protein>
    <submittedName>
        <fullName evidence="2">Transmembrane</fullName>
    </submittedName>
</protein>
<dbReference type="VEuPathDB" id="ToxoDB:CSUI_011000"/>
<dbReference type="OrthoDB" id="10674058at2759"/>
<feature type="compositionally biased region" description="Acidic residues" evidence="1">
    <location>
        <begin position="151"/>
        <end position="161"/>
    </location>
</feature>
<dbReference type="AlphaFoldDB" id="A0A2C6KD95"/>
<sequence>MKFAPWLDNMKRLDDARKKEKKHLEENRQKCKRLGIEQSEVERRALARIEEEDLILQDEPVQEERRKRSRIIMKYYKGLQDVKKALCCSKLWILLTSIYIDKQDFIDRGGRTSAEQQRHDDLVSQREKLYEKERQLKERLHALQKEKKDQEEQEEKDQEDEEHQRRGGGGGRLKRNV</sequence>
<keyword evidence="2" id="KW-0812">Transmembrane</keyword>
<organism evidence="2 3">
    <name type="scientific">Cystoisospora suis</name>
    <dbReference type="NCBI Taxonomy" id="483139"/>
    <lineage>
        <taxon>Eukaryota</taxon>
        <taxon>Sar</taxon>
        <taxon>Alveolata</taxon>
        <taxon>Apicomplexa</taxon>
        <taxon>Conoidasida</taxon>
        <taxon>Coccidia</taxon>
        <taxon>Eucoccidiorida</taxon>
        <taxon>Eimeriorina</taxon>
        <taxon>Sarcocystidae</taxon>
        <taxon>Cystoisospora</taxon>
    </lineage>
</organism>
<comment type="caution">
    <text evidence="2">The sequence shown here is derived from an EMBL/GenBank/DDBJ whole genome shotgun (WGS) entry which is preliminary data.</text>
</comment>
<accession>A0A2C6KD95</accession>
<dbReference type="GeneID" id="94434312"/>
<keyword evidence="2" id="KW-0472">Membrane</keyword>
<keyword evidence="3" id="KW-1185">Reference proteome</keyword>
<dbReference type="RefSeq" id="XP_067916923.1">
    <property type="nucleotide sequence ID" value="XM_068071101.1"/>
</dbReference>